<organism evidence="2 3">
    <name type="scientific">Mycolicibacterium smegmatis (strain ATCC 700084 / mc(2)155)</name>
    <name type="common">Mycobacterium smegmatis</name>
    <dbReference type="NCBI Taxonomy" id="246196"/>
    <lineage>
        <taxon>Bacteria</taxon>
        <taxon>Bacillati</taxon>
        <taxon>Actinomycetota</taxon>
        <taxon>Actinomycetes</taxon>
        <taxon>Mycobacteriales</taxon>
        <taxon>Mycobacteriaceae</taxon>
        <taxon>Mycolicibacterium</taxon>
    </lineage>
</organism>
<dbReference type="CDD" id="cd00009">
    <property type="entry name" value="AAA"/>
    <property type="match status" value="1"/>
</dbReference>
<dbReference type="EMBL" id="CP000480">
    <property type="protein sequence ID" value="ABK70293.1"/>
    <property type="molecule type" value="Genomic_DNA"/>
</dbReference>
<reference evidence="2 3" key="1">
    <citation type="submission" date="2006-10" db="EMBL/GenBank/DDBJ databases">
        <authorList>
            <person name="Fleischmann R.D."/>
            <person name="Dodson R.J."/>
            <person name="Haft D.H."/>
            <person name="Merkel J.S."/>
            <person name="Nelson W.C."/>
            <person name="Fraser C.M."/>
        </authorList>
    </citation>
    <scope>NUCLEOTIDE SEQUENCE [LARGE SCALE GENOMIC DNA]</scope>
    <source>
        <strain evidence="3">ATCC 700084 / mc(2)155</strain>
    </source>
</reference>
<dbReference type="SMART" id="SM00382">
    <property type="entry name" value="AAA"/>
    <property type="match status" value="1"/>
</dbReference>
<dbReference type="eggNOG" id="COG0714">
    <property type="taxonomic scope" value="Bacteria"/>
</dbReference>
<dbReference type="AlphaFoldDB" id="A0QQG6"/>
<dbReference type="InterPro" id="IPR011704">
    <property type="entry name" value="ATPase_dyneun-rel_AAA"/>
</dbReference>
<proteinExistence type="predicted"/>
<dbReference type="Pfam" id="PF07728">
    <property type="entry name" value="AAA_5"/>
    <property type="match status" value="1"/>
</dbReference>
<dbReference type="PANTHER" id="PTHR42759:SF1">
    <property type="entry name" value="MAGNESIUM-CHELATASE SUBUNIT CHLD"/>
    <property type="match status" value="1"/>
</dbReference>
<dbReference type="Proteomes" id="UP000000757">
    <property type="component" value="Chromosome"/>
</dbReference>
<dbReference type="KEGG" id="msm:MSMEG_0748"/>
<feature type="domain" description="AAA+ ATPase" evidence="1">
    <location>
        <begin position="45"/>
        <end position="212"/>
    </location>
</feature>
<dbReference type="InterPro" id="IPR003593">
    <property type="entry name" value="AAA+_ATPase"/>
</dbReference>
<dbReference type="GO" id="GO:0005524">
    <property type="term" value="F:ATP binding"/>
    <property type="evidence" value="ECO:0007669"/>
    <property type="project" value="InterPro"/>
</dbReference>
<keyword evidence="3" id="KW-1185">Reference proteome</keyword>
<dbReference type="SUPFAM" id="SSF52540">
    <property type="entry name" value="P-loop containing nucleoside triphosphate hydrolases"/>
    <property type="match status" value="1"/>
</dbReference>
<dbReference type="PANTHER" id="PTHR42759">
    <property type="entry name" value="MOXR FAMILY PROTEIN"/>
    <property type="match status" value="1"/>
</dbReference>
<evidence type="ECO:0000313" key="2">
    <source>
        <dbReference type="EMBL" id="ABK70293.1"/>
    </source>
</evidence>
<evidence type="ECO:0000313" key="3">
    <source>
        <dbReference type="Proteomes" id="UP000000757"/>
    </source>
</evidence>
<gene>
    <name evidence="2" type="ordered locus">MSMEG_0748</name>
</gene>
<name>A0QQG6_MYCS2</name>
<accession>A0QQG6</accession>
<protein>
    <submittedName>
        <fullName evidence="2">ATPase associated with various cellular activities, AAA_5</fullName>
    </submittedName>
</protein>
<evidence type="ECO:0000259" key="1">
    <source>
        <dbReference type="SMART" id="SM00382"/>
    </source>
</evidence>
<dbReference type="PaxDb" id="246196-MSMEI_0732"/>
<dbReference type="InterPro" id="IPR027417">
    <property type="entry name" value="P-loop_NTPase"/>
</dbReference>
<dbReference type="PATRIC" id="fig|246196.19.peg.744"/>
<sequence length="300" mass="32452">MRMAAEPGAAVTGFGGVDDVVRRFDAHDYLLDEGTATAIYLAVSLGRPLLLEGEPGVGKTTAAKTLAAVLGTPLIRLQCYEGLTASEALYDWNYQRQLLSIRLAEARGGEHLDEAALYTESYLVDRPILQCVRHRGPSSPVLLVDEIDRADDEFEALLLEFLGEAAVTVPELGTFVAERPPVVVLTSNRSRDLHDALRRRCLYHWIEYPQRAQAVAIVRRTVPGATDALIDSAVQFVSAARELDLDKPPGVAETIDWVAALVALRVGDLVDPAALGTLGALAKTPDDSGLMRDALLDLTN</sequence>
<dbReference type="STRING" id="246196.MSMEG_0748"/>
<dbReference type="InterPro" id="IPR050764">
    <property type="entry name" value="CbbQ/NirQ/NorQ/GpvN"/>
</dbReference>
<dbReference type="OrthoDB" id="9783370at2"/>
<dbReference type="GO" id="GO:0016887">
    <property type="term" value="F:ATP hydrolysis activity"/>
    <property type="evidence" value="ECO:0007669"/>
    <property type="project" value="InterPro"/>
</dbReference>
<dbReference type="Gene3D" id="3.40.50.300">
    <property type="entry name" value="P-loop containing nucleotide triphosphate hydrolases"/>
    <property type="match status" value="1"/>
</dbReference>